<dbReference type="AlphaFoldDB" id="A0A0A5GMY9"/>
<reference evidence="2 3" key="1">
    <citation type="submission" date="2013-08" db="EMBL/GenBank/DDBJ databases">
        <authorList>
            <person name="Huang J."/>
            <person name="Wang G."/>
        </authorList>
    </citation>
    <scope>NUCLEOTIDE SEQUENCE [LARGE SCALE GENOMIC DNA]</scope>
    <source>
        <strain evidence="2 3">JSM 076056</strain>
    </source>
</reference>
<keyword evidence="3" id="KW-1185">Reference proteome</keyword>
<evidence type="ECO:0000313" key="3">
    <source>
        <dbReference type="Proteomes" id="UP000030528"/>
    </source>
</evidence>
<name>A0A0A5GMY9_9BACI</name>
<sequence length="70" mass="7682">MKDHPLSAKVKGLFHAFIVLFAVLLTIGYILNPYELNRGELYALLGIIIGVNSLVQLVRTIRAARTTSAS</sequence>
<keyword evidence="1" id="KW-1133">Transmembrane helix</keyword>
<keyword evidence="1" id="KW-0812">Transmembrane</keyword>
<comment type="caution">
    <text evidence="2">The sequence shown here is derived from an EMBL/GenBank/DDBJ whole genome shotgun (WGS) entry which is preliminary data.</text>
</comment>
<feature type="transmembrane region" description="Helical" evidence="1">
    <location>
        <begin position="12"/>
        <end position="31"/>
    </location>
</feature>
<evidence type="ECO:0000313" key="2">
    <source>
        <dbReference type="EMBL" id="KGX92495.1"/>
    </source>
</evidence>
<proteinExistence type="predicted"/>
<keyword evidence="1" id="KW-0472">Membrane</keyword>
<dbReference type="EMBL" id="AVPE01000006">
    <property type="protein sequence ID" value="KGX92495.1"/>
    <property type="molecule type" value="Genomic_DNA"/>
</dbReference>
<feature type="transmembrane region" description="Helical" evidence="1">
    <location>
        <begin position="43"/>
        <end position="61"/>
    </location>
</feature>
<dbReference type="RefSeq" id="WP_026800482.1">
    <property type="nucleotide sequence ID" value="NZ_AULI01000008.1"/>
</dbReference>
<dbReference type="Proteomes" id="UP000030528">
    <property type="component" value="Unassembled WGS sequence"/>
</dbReference>
<evidence type="ECO:0000256" key="1">
    <source>
        <dbReference type="SAM" id="Phobius"/>
    </source>
</evidence>
<accession>A0A0A5GMY9</accession>
<organism evidence="2 3">
    <name type="scientific">Pontibacillus halophilus JSM 076056 = DSM 19796</name>
    <dbReference type="NCBI Taxonomy" id="1385510"/>
    <lineage>
        <taxon>Bacteria</taxon>
        <taxon>Bacillati</taxon>
        <taxon>Bacillota</taxon>
        <taxon>Bacilli</taxon>
        <taxon>Bacillales</taxon>
        <taxon>Bacillaceae</taxon>
        <taxon>Pontibacillus</taxon>
    </lineage>
</organism>
<protein>
    <submittedName>
        <fullName evidence="2">Uncharacterized protein</fullName>
    </submittedName>
</protein>
<dbReference type="STRING" id="1385510.GCA_000425205_02108"/>
<gene>
    <name evidence="2" type="ORF">N781_16630</name>
</gene>